<dbReference type="GO" id="GO:0008615">
    <property type="term" value="P:pyridoxine biosynthetic process"/>
    <property type="evidence" value="ECO:0007669"/>
    <property type="project" value="UniProtKB-UniRule"/>
</dbReference>
<dbReference type="Proteomes" id="UP001324634">
    <property type="component" value="Chromosome"/>
</dbReference>
<feature type="binding site" evidence="7">
    <location>
        <begin position="142"/>
        <end position="143"/>
    </location>
    <ligand>
        <name>FMN</name>
        <dbReference type="ChEBI" id="CHEBI:58210"/>
    </ligand>
</feature>
<feature type="binding site" evidence="6">
    <location>
        <position position="68"/>
    </location>
    <ligand>
        <name>substrate</name>
    </ligand>
</feature>
<proteinExistence type="inferred from homology"/>
<feature type="binding site" evidence="6">
    <location>
        <begin position="11"/>
        <end position="14"/>
    </location>
    <ligand>
        <name>substrate</name>
    </ligand>
</feature>
<sequence>MDINETLENLRGTYLNAMLDIKDCNPDPVLQFDKWLEDAVNAKCDEPNAFVLSTIKGDRPRGRVVLLKGIHENQFIFYTNYNSAKGDEIALHDKVSLTFLWLPLHRQVRIEGVIKKVEPKISDEYFHKRPRGSQLGAIASPQSHKVSSREELEKFFADVEKKFAGTEVLPRPAHWGGYGIEADYIEFWQGRNNRMHDRICYEQKNGKWELYRLAP</sequence>
<dbReference type="PROSITE" id="PS01064">
    <property type="entry name" value="PYRIDOX_OXIDASE"/>
    <property type="match status" value="1"/>
</dbReference>
<dbReference type="GO" id="GO:0010181">
    <property type="term" value="F:FMN binding"/>
    <property type="evidence" value="ECO:0007669"/>
    <property type="project" value="UniProtKB-UniRule"/>
</dbReference>
<evidence type="ECO:0000256" key="7">
    <source>
        <dbReference type="PIRSR" id="PIRSR000190-2"/>
    </source>
</evidence>
<feature type="binding site" evidence="7">
    <location>
        <position position="188"/>
    </location>
    <ligand>
        <name>FMN</name>
        <dbReference type="ChEBI" id="CHEBI:58210"/>
    </ligand>
</feature>
<dbReference type="PANTHER" id="PTHR10851">
    <property type="entry name" value="PYRIDOXINE-5-PHOSPHATE OXIDASE"/>
    <property type="match status" value="1"/>
</dbReference>
<keyword evidence="2" id="KW-0285">Flavoprotein</keyword>
<dbReference type="RefSeq" id="WP_321395940.1">
    <property type="nucleotide sequence ID" value="NZ_CP139487.1"/>
</dbReference>
<evidence type="ECO:0000256" key="4">
    <source>
        <dbReference type="ARBA" id="ARBA00023002"/>
    </source>
</evidence>
<protein>
    <recommendedName>
        <fullName evidence="5">Pyridoxamine 5'-phosphate oxidase</fullName>
        <ecNumber evidence="5">1.4.3.5</ecNumber>
    </recommendedName>
</protein>
<dbReference type="Pfam" id="PF10590">
    <property type="entry name" value="PNP_phzG_C"/>
    <property type="match status" value="1"/>
</dbReference>
<dbReference type="GO" id="GO:0004733">
    <property type="term" value="F:pyridoxamine phosphate oxidase activity"/>
    <property type="evidence" value="ECO:0007669"/>
    <property type="project" value="UniProtKB-UniRule"/>
</dbReference>
<evidence type="ECO:0000256" key="2">
    <source>
        <dbReference type="ARBA" id="ARBA00022630"/>
    </source>
</evidence>
<evidence type="ECO:0000313" key="10">
    <source>
        <dbReference type="EMBL" id="WPU65452.1"/>
    </source>
</evidence>
<feature type="binding site" evidence="6">
    <location>
        <position position="133"/>
    </location>
    <ligand>
        <name>substrate</name>
    </ligand>
</feature>
<feature type="binding site" evidence="7">
    <location>
        <position position="198"/>
    </location>
    <ligand>
        <name>FMN</name>
        <dbReference type="ChEBI" id="CHEBI:58210"/>
    </ligand>
</feature>
<evidence type="ECO:0000259" key="9">
    <source>
        <dbReference type="Pfam" id="PF10590"/>
    </source>
</evidence>
<evidence type="ECO:0000256" key="6">
    <source>
        <dbReference type="PIRSR" id="PIRSR000190-1"/>
    </source>
</evidence>
<name>A0AAX4HQ93_9BACT</name>
<feature type="domain" description="Pyridoxamine 5'-phosphate oxidase N-terminal" evidence="8">
    <location>
        <begin position="36"/>
        <end position="159"/>
    </location>
</feature>
<feature type="binding site" evidence="7">
    <location>
        <begin position="63"/>
        <end position="68"/>
    </location>
    <ligand>
        <name>FMN</name>
        <dbReference type="ChEBI" id="CHEBI:58210"/>
    </ligand>
</feature>
<keyword evidence="3 7" id="KW-0288">FMN</keyword>
<feature type="binding site" evidence="7">
    <location>
        <position position="85"/>
    </location>
    <ligand>
        <name>FMN</name>
        <dbReference type="ChEBI" id="CHEBI:58210"/>
    </ligand>
</feature>
<dbReference type="SUPFAM" id="SSF50475">
    <property type="entry name" value="FMN-binding split barrel"/>
    <property type="match status" value="1"/>
</dbReference>
<dbReference type="InterPro" id="IPR000659">
    <property type="entry name" value="Pyridox_Oxase"/>
</dbReference>
<dbReference type="Gene3D" id="2.30.110.10">
    <property type="entry name" value="Electron Transport, Fmn-binding Protein, Chain A"/>
    <property type="match status" value="1"/>
</dbReference>
<feature type="binding site" evidence="7">
    <location>
        <position position="107"/>
    </location>
    <ligand>
        <name>FMN</name>
        <dbReference type="ChEBI" id="CHEBI:58210"/>
    </ligand>
</feature>
<dbReference type="KEGG" id="psti:SOO65_01695"/>
<evidence type="ECO:0000256" key="3">
    <source>
        <dbReference type="ARBA" id="ARBA00022643"/>
    </source>
</evidence>
<dbReference type="InterPro" id="IPR019740">
    <property type="entry name" value="Pyridox_Oxase_CS"/>
</dbReference>
<accession>A0AAX4HQ93</accession>
<dbReference type="InterPro" id="IPR011576">
    <property type="entry name" value="Pyridox_Oxase_N"/>
</dbReference>
<keyword evidence="11" id="KW-1185">Reference proteome</keyword>
<evidence type="ECO:0000313" key="11">
    <source>
        <dbReference type="Proteomes" id="UP001324634"/>
    </source>
</evidence>
<dbReference type="PANTHER" id="PTHR10851:SF0">
    <property type="entry name" value="PYRIDOXINE-5'-PHOSPHATE OXIDASE"/>
    <property type="match status" value="1"/>
</dbReference>
<feature type="domain" description="Pyridoxine 5'-phosphate oxidase dimerisation C-terminal" evidence="9">
    <location>
        <begin position="175"/>
        <end position="215"/>
    </location>
</feature>
<gene>
    <name evidence="10" type="primary">pdxH</name>
    <name evidence="10" type="ORF">SOO65_01695</name>
</gene>
<organism evidence="10 11">
    <name type="scientific">Peredibacter starrii</name>
    <dbReference type="NCBI Taxonomy" id="28202"/>
    <lineage>
        <taxon>Bacteria</taxon>
        <taxon>Pseudomonadati</taxon>
        <taxon>Bdellovibrionota</taxon>
        <taxon>Bacteriovoracia</taxon>
        <taxon>Bacteriovoracales</taxon>
        <taxon>Bacteriovoracaceae</taxon>
        <taxon>Peredibacter</taxon>
    </lineage>
</organism>
<dbReference type="NCBIfam" id="NF004231">
    <property type="entry name" value="PRK05679.1"/>
    <property type="match status" value="1"/>
</dbReference>
<dbReference type="EMBL" id="CP139487">
    <property type="protein sequence ID" value="WPU65452.1"/>
    <property type="molecule type" value="Genomic_DNA"/>
</dbReference>
<dbReference type="InterPro" id="IPR019576">
    <property type="entry name" value="Pyridoxamine_oxidase_dimer_C"/>
</dbReference>
<dbReference type="InterPro" id="IPR012349">
    <property type="entry name" value="Split_barrel_FMN-bd"/>
</dbReference>
<feature type="binding site" evidence="6">
    <location>
        <begin position="194"/>
        <end position="196"/>
    </location>
    <ligand>
        <name>substrate</name>
    </ligand>
</feature>
<feature type="binding site" evidence="6">
    <location>
        <position position="125"/>
    </location>
    <ligand>
        <name>substrate</name>
    </ligand>
</feature>
<dbReference type="AlphaFoldDB" id="A0AAX4HQ93"/>
<evidence type="ECO:0000256" key="1">
    <source>
        <dbReference type="ARBA" id="ARBA00007301"/>
    </source>
</evidence>
<evidence type="ECO:0000256" key="5">
    <source>
        <dbReference type="NCBIfam" id="TIGR00558"/>
    </source>
</evidence>
<comment type="cofactor">
    <cofactor evidence="7">
        <name>FMN</name>
        <dbReference type="ChEBI" id="CHEBI:58210"/>
    </cofactor>
    <text evidence="7">Binds 1 FMN per subunit.</text>
</comment>
<dbReference type="Pfam" id="PF01243">
    <property type="entry name" value="PNPOx_N"/>
    <property type="match status" value="1"/>
</dbReference>
<dbReference type="HAMAP" id="MF_01629">
    <property type="entry name" value="PdxH"/>
    <property type="match status" value="1"/>
</dbReference>
<keyword evidence="4 10" id="KW-0560">Oxidoreductase</keyword>
<dbReference type="EC" id="1.4.3.5" evidence="5"/>
<feature type="binding site" evidence="7">
    <location>
        <begin position="78"/>
        <end position="79"/>
    </location>
    <ligand>
        <name>FMN</name>
        <dbReference type="ChEBI" id="CHEBI:58210"/>
    </ligand>
</feature>
<dbReference type="PIRSF" id="PIRSF000190">
    <property type="entry name" value="Pyd_amn-ph_oxd"/>
    <property type="match status" value="1"/>
</dbReference>
<feature type="binding site" evidence="6">
    <location>
        <position position="129"/>
    </location>
    <ligand>
        <name>substrate</name>
    </ligand>
</feature>
<reference evidence="10 11" key="1">
    <citation type="submission" date="2023-11" db="EMBL/GenBank/DDBJ databases">
        <title>Peredibacter starrii A3.12.</title>
        <authorList>
            <person name="Mitchell R.J."/>
        </authorList>
    </citation>
    <scope>NUCLEOTIDE SEQUENCE [LARGE SCALE GENOMIC DNA]</scope>
    <source>
        <strain evidence="10 11">A3.12</strain>
    </source>
</reference>
<evidence type="ECO:0000259" key="8">
    <source>
        <dbReference type="Pfam" id="PF01243"/>
    </source>
</evidence>
<comment type="similarity">
    <text evidence="1">Belongs to the pyridoxamine 5'-phosphate oxidase family.</text>
</comment>
<dbReference type="NCBIfam" id="TIGR00558">
    <property type="entry name" value="pdxH"/>
    <property type="match status" value="1"/>
</dbReference>